<reference evidence="2" key="2">
    <citation type="journal article" date="2008" name="Nucleic Acids Res.">
        <title>The rice annotation project database (RAP-DB): 2008 update.</title>
        <authorList>
            <consortium name="The rice annotation project (RAP)"/>
        </authorList>
    </citation>
    <scope>GENOME REANNOTATION</scope>
    <source>
        <strain evidence="2">cv. Nipponbare</strain>
    </source>
</reference>
<name>Q2R847_ORYSJ</name>
<organism evidence="1 2">
    <name type="scientific">Oryza sativa subsp. japonica</name>
    <name type="common">Rice</name>
    <dbReference type="NCBI Taxonomy" id="39947"/>
    <lineage>
        <taxon>Eukaryota</taxon>
        <taxon>Viridiplantae</taxon>
        <taxon>Streptophyta</taxon>
        <taxon>Embryophyta</taxon>
        <taxon>Tracheophyta</taxon>
        <taxon>Spermatophyta</taxon>
        <taxon>Magnoliopsida</taxon>
        <taxon>Liliopsida</taxon>
        <taxon>Poales</taxon>
        <taxon>Poaceae</taxon>
        <taxon>BOP clade</taxon>
        <taxon>Oryzoideae</taxon>
        <taxon>Oryzeae</taxon>
        <taxon>Oryzinae</taxon>
        <taxon>Oryza</taxon>
        <taxon>Oryza sativa</taxon>
    </lineage>
</organism>
<dbReference type="Proteomes" id="UP000000763">
    <property type="component" value="Chromosome 11"/>
</dbReference>
<evidence type="ECO:0000313" key="1">
    <source>
        <dbReference type="EMBL" id="AAX95982.1"/>
    </source>
</evidence>
<protein>
    <submittedName>
        <fullName evidence="1">Uncharacterized protein</fullName>
    </submittedName>
</protein>
<sequence length="315" mass="35311">MAILGLKEFGSGMGDLFCSKKKKPVVLSRCCLLVGKQKCCVFGRCRESERGMIVVGGRTNLQSGAQVAAGVESTLVDGVDLSTKRKRREHRMGFVGLRTERKSEGIVLTALALCTVWADDSRKQMLREASVICLAMDNISRMESAPAVSADMEWCDEFGLGSEEWTTKVEIKIRNVPEHVCHPEKMERLVSSFCDAQTHSFDAMKKEYYICGFARSIESIPKYKYLKIKYGTENGVRIKFFMLNLEATPYVDLEKDVVANEKDPELYEDPDVVREAFESQVRLQRIADGEESSISADGSLCMSIDSDWSLKYGGR</sequence>
<evidence type="ECO:0000313" key="2">
    <source>
        <dbReference type="Proteomes" id="UP000000763"/>
    </source>
</evidence>
<gene>
    <name evidence="1" type="ordered locus">LOC_Os11g13910</name>
</gene>
<dbReference type="AlphaFoldDB" id="Q2R847"/>
<reference evidence="2" key="1">
    <citation type="journal article" date="2005" name="Nature">
        <title>The map-based sequence of the rice genome.</title>
        <authorList>
            <consortium name="International rice genome sequencing project (IRGSP)"/>
            <person name="Matsumoto T."/>
            <person name="Wu J."/>
            <person name="Kanamori H."/>
            <person name="Katayose Y."/>
            <person name="Fujisawa M."/>
            <person name="Namiki N."/>
            <person name="Mizuno H."/>
            <person name="Yamamoto K."/>
            <person name="Antonio B.A."/>
            <person name="Baba T."/>
            <person name="Sakata K."/>
            <person name="Nagamura Y."/>
            <person name="Aoki H."/>
            <person name="Arikawa K."/>
            <person name="Arita K."/>
            <person name="Bito T."/>
            <person name="Chiden Y."/>
            <person name="Fujitsuka N."/>
            <person name="Fukunaka R."/>
            <person name="Hamada M."/>
            <person name="Harada C."/>
            <person name="Hayashi A."/>
            <person name="Hijishita S."/>
            <person name="Honda M."/>
            <person name="Hosokawa S."/>
            <person name="Ichikawa Y."/>
            <person name="Idonuma A."/>
            <person name="Iijima M."/>
            <person name="Ikeda M."/>
            <person name="Ikeno M."/>
            <person name="Ito K."/>
            <person name="Ito S."/>
            <person name="Ito T."/>
            <person name="Ito Y."/>
            <person name="Ito Y."/>
            <person name="Iwabuchi A."/>
            <person name="Kamiya K."/>
            <person name="Karasawa W."/>
            <person name="Kurita K."/>
            <person name="Katagiri S."/>
            <person name="Kikuta A."/>
            <person name="Kobayashi H."/>
            <person name="Kobayashi N."/>
            <person name="Machita K."/>
            <person name="Maehara T."/>
            <person name="Masukawa M."/>
            <person name="Mizubayashi T."/>
            <person name="Mukai Y."/>
            <person name="Nagasaki H."/>
            <person name="Nagata Y."/>
            <person name="Naito S."/>
            <person name="Nakashima M."/>
            <person name="Nakama Y."/>
            <person name="Nakamichi Y."/>
            <person name="Nakamura M."/>
            <person name="Meguro A."/>
            <person name="Negishi M."/>
            <person name="Ohta I."/>
            <person name="Ohta T."/>
            <person name="Okamoto M."/>
            <person name="Ono N."/>
            <person name="Saji S."/>
            <person name="Sakaguchi M."/>
            <person name="Sakai K."/>
            <person name="Shibata M."/>
            <person name="Shimokawa T."/>
            <person name="Song J."/>
            <person name="Takazaki Y."/>
            <person name="Terasawa K."/>
            <person name="Tsugane M."/>
            <person name="Tsuji K."/>
            <person name="Ueda S."/>
            <person name="Waki K."/>
            <person name="Yamagata H."/>
            <person name="Yamamoto M."/>
            <person name="Yamamoto S."/>
            <person name="Yamane H."/>
            <person name="Yoshiki S."/>
            <person name="Yoshihara R."/>
            <person name="Yukawa K."/>
            <person name="Zhong H."/>
            <person name="Yano M."/>
            <person name="Yuan Q."/>
            <person name="Ouyang S."/>
            <person name="Liu J."/>
            <person name="Jones K.M."/>
            <person name="Gansberger K."/>
            <person name="Moffat K."/>
            <person name="Hill J."/>
            <person name="Bera J."/>
            <person name="Fadrosh D."/>
            <person name="Jin S."/>
            <person name="Johri S."/>
            <person name="Kim M."/>
            <person name="Overton L."/>
            <person name="Reardon M."/>
            <person name="Tsitrin T."/>
            <person name="Vuong H."/>
            <person name="Weaver B."/>
            <person name="Ciecko A."/>
            <person name="Tallon L."/>
            <person name="Jackson J."/>
            <person name="Pai G."/>
            <person name="Aken S.V."/>
            <person name="Utterback T."/>
            <person name="Reidmuller S."/>
            <person name="Feldblyum T."/>
            <person name="Hsiao J."/>
            <person name="Zismann V."/>
            <person name="Iobst S."/>
            <person name="de Vazeille A.R."/>
            <person name="Buell C.R."/>
            <person name="Ying K."/>
            <person name="Li Y."/>
            <person name="Lu T."/>
            <person name="Huang Y."/>
            <person name="Zhao Q."/>
            <person name="Feng Q."/>
            <person name="Zhang L."/>
            <person name="Zhu J."/>
            <person name="Weng Q."/>
            <person name="Mu J."/>
            <person name="Lu Y."/>
            <person name="Fan D."/>
            <person name="Liu Y."/>
            <person name="Guan J."/>
            <person name="Zhang Y."/>
            <person name="Yu S."/>
            <person name="Liu X."/>
            <person name="Zhang Y."/>
            <person name="Hong G."/>
            <person name="Han B."/>
            <person name="Choisne N."/>
            <person name="Demange N."/>
            <person name="Orjeda G."/>
            <person name="Samain S."/>
            <person name="Cattolico L."/>
            <person name="Pelletier E."/>
            <person name="Couloux A."/>
            <person name="Segurens B."/>
            <person name="Wincker P."/>
            <person name="D'Hont A."/>
            <person name="Scarpelli C."/>
            <person name="Weissenbach J."/>
            <person name="Salanoubat M."/>
            <person name="Quetier F."/>
            <person name="Yu Y."/>
            <person name="Kim H.R."/>
            <person name="Rambo T."/>
            <person name="Currie J."/>
            <person name="Collura K."/>
            <person name="Luo M."/>
            <person name="Yang T."/>
            <person name="Ammiraju J.S.S."/>
            <person name="Engler F."/>
            <person name="Soderlund C."/>
            <person name="Wing R.A."/>
            <person name="Palmer L.E."/>
            <person name="de la Bastide M."/>
            <person name="Spiegel L."/>
            <person name="Nascimento L."/>
            <person name="Zutavern T."/>
            <person name="O'Shaughnessy A."/>
            <person name="Dike S."/>
            <person name="Dedhia N."/>
            <person name="Preston R."/>
            <person name="Balija V."/>
            <person name="McCombie W.R."/>
            <person name="Chow T."/>
            <person name="Chen H."/>
            <person name="Chung M."/>
            <person name="Chen C."/>
            <person name="Shaw J."/>
            <person name="Wu H."/>
            <person name="Hsiao K."/>
            <person name="Chao Y."/>
            <person name="Chu M."/>
            <person name="Cheng C."/>
            <person name="Hour A."/>
            <person name="Lee P."/>
            <person name="Lin S."/>
            <person name="Lin Y."/>
            <person name="Liou J."/>
            <person name="Liu S."/>
            <person name="Hsing Y."/>
            <person name="Raghuvanshi S."/>
            <person name="Mohanty A."/>
            <person name="Bharti A.K."/>
            <person name="Gaur A."/>
            <person name="Gupta V."/>
            <person name="Kumar D."/>
            <person name="Ravi V."/>
            <person name="Vij S."/>
            <person name="Kapur A."/>
            <person name="Khurana P."/>
            <person name="Khurana P."/>
            <person name="Khurana J.P."/>
            <person name="Tyagi A.K."/>
            <person name="Gaikwad K."/>
            <person name="Singh A."/>
            <person name="Dalal V."/>
            <person name="Srivastava S."/>
            <person name="Dixit A."/>
            <person name="Pal A.K."/>
            <person name="Ghazi I.A."/>
            <person name="Yadav M."/>
            <person name="Pandit A."/>
            <person name="Bhargava A."/>
            <person name="Sureshbabu K."/>
            <person name="Batra K."/>
            <person name="Sharma T.R."/>
            <person name="Mohapatra T."/>
            <person name="Singh N.K."/>
            <person name="Messing J."/>
            <person name="Nelson A.B."/>
            <person name="Fuks G."/>
            <person name="Kavchok S."/>
            <person name="Keizer G."/>
            <person name="Linton E."/>
            <person name="Llaca V."/>
            <person name="Song R."/>
            <person name="Tanyolac B."/>
            <person name="Young S."/>
            <person name="Ho-Il K."/>
            <person name="Hahn J.H."/>
            <person name="Sangsakoo G."/>
            <person name="Vanavichit A."/>
            <person name="de Mattos Luiz.A.T."/>
            <person name="Zimmer P.D."/>
            <person name="Malone G."/>
            <person name="Dellagostin O."/>
            <person name="de Oliveira A.C."/>
            <person name="Bevan M."/>
            <person name="Bancroft I."/>
            <person name="Minx P."/>
            <person name="Cordum H."/>
            <person name="Wilson R."/>
            <person name="Cheng Z."/>
            <person name="Jin W."/>
            <person name="Jiang J."/>
            <person name="Leong S.A."/>
            <person name="Iwama H."/>
            <person name="Gojobori T."/>
            <person name="Itoh T."/>
            <person name="Niimura Y."/>
            <person name="Fujii Y."/>
            <person name="Habara T."/>
            <person name="Sakai H."/>
            <person name="Sato Y."/>
            <person name="Wilson G."/>
            <person name="Kumar K."/>
            <person name="McCouch S."/>
            <person name="Juretic N."/>
            <person name="Hoen D."/>
            <person name="Wright S."/>
            <person name="Bruskiewich R."/>
            <person name="Bureau T."/>
            <person name="Miyao A."/>
            <person name="Hirochika H."/>
            <person name="Nishikawa T."/>
            <person name="Kadowaki K."/>
            <person name="Sugiura M."/>
            <person name="Burr B."/>
            <person name="Sasaki T."/>
        </authorList>
    </citation>
    <scope>NUCLEOTIDE SEQUENCE [LARGE SCALE GENOMIC DNA]</scope>
    <source>
        <strain evidence="2">cv. Nipponbare</strain>
    </source>
</reference>
<proteinExistence type="predicted"/>
<accession>Q2R847</accession>
<dbReference type="EMBL" id="AC135460">
    <property type="protein sequence ID" value="AAX95982.1"/>
    <property type="molecule type" value="Genomic_DNA"/>
</dbReference>